<accession>A0A0E0H0K8</accession>
<dbReference type="Proteomes" id="UP000006591">
    <property type="component" value="Chromosome 4"/>
</dbReference>
<keyword evidence="2" id="KW-1185">Reference proteome</keyword>
<dbReference type="AlphaFoldDB" id="A0A0E0H0K8"/>
<protein>
    <submittedName>
        <fullName evidence="1">Uncharacterized protein</fullName>
    </submittedName>
</protein>
<reference evidence="1" key="2">
    <citation type="submission" date="2018-04" db="EMBL/GenBank/DDBJ databases">
        <title>OnivRS2 (Oryza nivara Reference Sequence Version 2).</title>
        <authorList>
            <person name="Zhang J."/>
            <person name="Kudrna D."/>
            <person name="Lee S."/>
            <person name="Talag J."/>
            <person name="Rajasekar S."/>
            <person name="Welchert J."/>
            <person name="Hsing Y.-I."/>
            <person name="Wing R.A."/>
        </authorList>
    </citation>
    <scope>NUCLEOTIDE SEQUENCE [LARGE SCALE GENOMIC DNA]</scope>
    <source>
        <strain evidence="1">SL10</strain>
    </source>
</reference>
<organism evidence="1">
    <name type="scientific">Oryza nivara</name>
    <name type="common">Indian wild rice</name>
    <name type="synonym">Oryza sativa f. spontanea</name>
    <dbReference type="NCBI Taxonomy" id="4536"/>
    <lineage>
        <taxon>Eukaryota</taxon>
        <taxon>Viridiplantae</taxon>
        <taxon>Streptophyta</taxon>
        <taxon>Embryophyta</taxon>
        <taxon>Tracheophyta</taxon>
        <taxon>Spermatophyta</taxon>
        <taxon>Magnoliopsida</taxon>
        <taxon>Liliopsida</taxon>
        <taxon>Poales</taxon>
        <taxon>Poaceae</taxon>
        <taxon>BOP clade</taxon>
        <taxon>Oryzoideae</taxon>
        <taxon>Oryzeae</taxon>
        <taxon>Oryzinae</taxon>
        <taxon>Oryza</taxon>
    </lineage>
</organism>
<dbReference type="OMA" id="NAMYIAY"/>
<dbReference type="Gramene" id="ONIVA04G10120.1">
    <property type="protein sequence ID" value="ONIVA04G10120.1"/>
    <property type="gene ID" value="ONIVA04G10120"/>
</dbReference>
<evidence type="ECO:0000313" key="2">
    <source>
        <dbReference type="Proteomes" id="UP000006591"/>
    </source>
</evidence>
<evidence type="ECO:0000313" key="1">
    <source>
        <dbReference type="EnsemblPlants" id="ONIVA04G10120.1"/>
    </source>
</evidence>
<dbReference type="HOGENOM" id="CLU_1638124_0_0_1"/>
<dbReference type="EnsemblPlants" id="ONIVA04G10120.1">
    <property type="protein sequence ID" value="ONIVA04G10120.1"/>
    <property type="gene ID" value="ONIVA04G10120"/>
</dbReference>
<proteinExistence type="predicted"/>
<sequence length="171" mass="19220">MVNRDTPLYRSPAAPKDYLHPQPPVVALSYLRSTSFTFGWIDLLESTQDTKVTPDIKNYTDIIGQFLLQTRISKTYIQPLMGGRKTMDIQVEAADRISVTLTLHVSTHGRCNLKKRMGNFCSEQWHTSSVRLHLSLPQGTSTPNDNRCLLNAMYIAYAIVKSPRANGALPL</sequence>
<reference evidence="1" key="1">
    <citation type="submission" date="2015-04" db="UniProtKB">
        <authorList>
            <consortium name="EnsemblPlants"/>
        </authorList>
    </citation>
    <scope>IDENTIFICATION</scope>
    <source>
        <strain evidence="1">SL10</strain>
    </source>
</reference>
<name>A0A0E0H0K8_ORYNI</name>